<organism evidence="2">
    <name type="scientific">Drosophila sechellia</name>
    <name type="common">Fruit fly</name>
    <dbReference type="NCBI Taxonomy" id="7238"/>
    <lineage>
        <taxon>Eukaryota</taxon>
        <taxon>Metazoa</taxon>
        <taxon>Ecdysozoa</taxon>
        <taxon>Arthropoda</taxon>
        <taxon>Hexapoda</taxon>
        <taxon>Insecta</taxon>
        <taxon>Pterygota</taxon>
        <taxon>Neoptera</taxon>
        <taxon>Endopterygota</taxon>
        <taxon>Diptera</taxon>
        <taxon>Brachycera</taxon>
        <taxon>Muscomorpha</taxon>
        <taxon>Ephydroidea</taxon>
        <taxon>Drosophilidae</taxon>
        <taxon>Drosophila</taxon>
        <taxon>Sophophora</taxon>
    </lineage>
</organism>
<feature type="non-terminal residue" evidence="1">
    <location>
        <position position="1"/>
    </location>
</feature>
<dbReference type="EMBL" id="CH688887">
    <property type="protein sequence ID" value="EDW44987.1"/>
    <property type="molecule type" value="Genomic_DNA"/>
</dbReference>
<name>B4IQL5_DROSE</name>
<dbReference type="AlphaFoldDB" id="B4IQL5"/>
<sequence>CIICYPGHSSPGKVSTYMCSDGWPASPYQNKTHGMECGGVVRTFGMAAGRIRDP</sequence>
<protein>
    <submittedName>
        <fullName evidence="1">GM13158</fullName>
    </submittedName>
</protein>
<gene>
    <name evidence="1" type="primary">Dsec\GM13158</name>
    <name evidence="1" type="ORF">Dsec_GM13158</name>
</gene>
<evidence type="ECO:0000313" key="1">
    <source>
        <dbReference type="EMBL" id="EDW44987.1"/>
    </source>
</evidence>
<reference evidence="1 2" key="1">
    <citation type="journal article" date="2007" name="Nature">
        <title>Evolution of genes and genomes on the Drosophila phylogeny.</title>
        <authorList>
            <consortium name="Drosophila 12 Genomes Consortium"/>
            <person name="Clark A.G."/>
            <person name="Eisen M.B."/>
            <person name="Smith D.R."/>
            <person name="Bergman C.M."/>
            <person name="Oliver B."/>
            <person name="Markow T.A."/>
            <person name="Kaufman T.C."/>
            <person name="Kellis M."/>
            <person name="Gelbart W."/>
            <person name="Iyer V.N."/>
            <person name="Pollard D.A."/>
            <person name="Sackton T.B."/>
            <person name="Larracuente A.M."/>
            <person name="Singh N.D."/>
            <person name="Abad J.P."/>
            <person name="Abt D.N."/>
            <person name="Adryan B."/>
            <person name="Aguade M."/>
            <person name="Akashi H."/>
            <person name="Anderson W.W."/>
            <person name="Aquadro C.F."/>
            <person name="Ardell D.H."/>
            <person name="Arguello R."/>
            <person name="Artieri C.G."/>
            <person name="Barbash D.A."/>
            <person name="Barker D."/>
            <person name="Barsanti P."/>
            <person name="Batterham P."/>
            <person name="Batzoglou S."/>
            <person name="Begun D."/>
            <person name="Bhutkar A."/>
            <person name="Blanco E."/>
            <person name="Bosak S.A."/>
            <person name="Bradley R.K."/>
            <person name="Brand A.D."/>
            <person name="Brent M.R."/>
            <person name="Brooks A.N."/>
            <person name="Brown R.H."/>
            <person name="Butlin R.K."/>
            <person name="Caggese C."/>
            <person name="Calvi B.R."/>
            <person name="Bernardo de Carvalho A."/>
            <person name="Caspi A."/>
            <person name="Castrezana S."/>
            <person name="Celniker S.E."/>
            <person name="Chang J.L."/>
            <person name="Chapple C."/>
            <person name="Chatterji S."/>
            <person name="Chinwalla A."/>
            <person name="Civetta A."/>
            <person name="Clifton S.W."/>
            <person name="Comeron J.M."/>
            <person name="Costello J.C."/>
            <person name="Coyne J.A."/>
            <person name="Daub J."/>
            <person name="David R.G."/>
            <person name="Delcher A.L."/>
            <person name="Delehaunty K."/>
            <person name="Do C.B."/>
            <person name="Ebling H."/>
            <person name="Edwards K."/>
            <person name="Eickbush T."/>
            <person name="Evans J.D."/>
            <person name="Filipski A."/>
            <person name="Findeiss S."/>
            <person name="Freyhult E."/>
            <person name="Fulton L."/>
            <person name="Fulton R."/>
            <person name="Garcia A.C."/>
            <person name="Gardiner A."/>
            <person name="Garfield D.A."/>
            <person name="Garvin B.E."/>
            <person name="Gibson G."/>
            <person name="Gilbert D."/>
            <person name="Gnerre S."/>
            <person name="Godfrey J."/>
            <person name="Good R."/>
            <person name="Gotea V."/>
            <person name="Gravely B."/>
            <person name="Greenberg A.J."/>
            <person name="Griffiths-Jones S."/>
            <person name="Gross S."/>
            <person name="Guigo R."/>
            <person name="Gustafson E.A."/>
            <person name="Haerty W."/>
            <person name="Hahn M.W."/>
            <person name="Halligan D.L."/>
            <person name="Halpern A.L."/>
            <person name="Halter G.M."/>
            <person name="Han M.V."/>
            <person name="Heger A."/>
            <person name="Hillier L."/>
            <person name="Hinrichs A.S."/>
            <person name="Holmes I."/>
            <person name="Hoskins R.A."/>
            <person name="Hubisz M.J."/>
            <person name="Hultmark D."/>
            <person name="Huntley M.A."/>
            <person name="Jaffe D.B."/>
            <person name="Jagadeeshan S."/>
            <person name="Jeck W.R."/>
            <person name="Johnson J."/>
            <person name="Jones C.D."/>
            <person name="Jordan W.C."/>
            <person name="Karpen G.H."/>
            <person name="Kataoka E."/>
            <person name="Keightley P.D."/>
            <person name="Kheradpour P."/>
            <person name="Kirkness E.F."/>
            <person name="Koerich L.B."/>
            <person name="Kristiansen K."/>
            <person name="Kudrna D."/>
            <person name="Kulathinal R.J."/>
            <person name="Kumar S."/>
            <person name="Kwok R."/>
            <person name="Lander E."/>
            <person name="Langley C.H."/>
            <person name="Lapoint R."/>
            <person name="Lazzaro B.P."/>
            <person name="Lee S.J."/>
            <person name="Levesque L."/>
            <person name="Li R."/>
            <person name="Lin C.F."/>
            <person name="Lin M.F."/>
            <person name="Lindblad-Toh K."/>
            <person name="Llopart A."/>
            <person name="Long M."/>
            <person name="Low L."/>
            <person name="Lozovsky E."/>
            <person name="Lu J."/>
            <person name="Luo M."/>
            <person name="Machado C.A."/>
            <person name="Makalowski W."/>
            <person name="Marzo M."/>
            <person name="Matsuda M."/>
            <person name="Matzkin L."/>
            <person name="McAllister B."/>
            <person name="McBride C.S."/>
            <person name="McKernan B."/>
            <person name="McKernan K."/>
            <person name="Mendez-Lago M."/>
            <person name="Minx P."/>
            <person name="Mollenhauer M.U."/>
            <person name="Montooth K."/>
            <person name="Mount S.M."/>
            <person name="Mu X."/>
            <person name="Myers E."/>
            <person name="Negre B."/>
            <person name="Newfeld S."/>
            <person name="Nielsen R."/>
            <person name="Noor M.A."/>
            <person name="O'Grady P."/>
            <person name="Pachter L."/>
            <person name="Papaceit M."/>
            <person name="Parisi M.J."/>
            <person name="Parisi M."/>
            <person name="Parts L."/>
            <person name="Pedersen J.S."/>
            <person name="Pesole G."/>
            <person name="Phillippy A.M."/>
            <person name="Ponting C.P."/>
            <person name="Pop M."/>
            <person name="Porcelli D."/>
            <person name="Powell J.R."/>
            <person name="Prohaska S."/>
            <person name="Pruitt K."/>
            <person name="Puig M."/>
            <person name="Quesneville H."/>
            <person name="Ram K.R."/>
            <person name="Rand D."/>
            <person name="Rasmussen M.D."/>
            <person name="Reed L.K."/>
            <person name="Reenan R."/>
            <person name="Reily A."/>
            <person name="Remington K.A."/>
            <person name="Rieger T.T."/>
            <person name="Ritchie M.G."/>
            <person name="Robin C."/>
            <person name="Rogers Y.H."/>
            <person name="Rohde C."/>
            <person name="Rozas J."/>
            <person name="Rubenfield M.J."/>
            <person name="Ruiz A."/>
            <person name="Russo S."/>
            <person name="Salzberg S.L."/>
            <person name="Sanchez-Gracia A."/>
            <person name="Saranga D.J."/>
            <person name="Sato H."/>
            <person name="Schaeffer S.W."/>
            <person name="Schatz M.C."/>
            <person name="Schlenke T."/>
            <person name="Schwartz R."/>
            <person name="Segarra C."/>
            <person name="Singh R.S."/>
            <person name="Sirot L."/>
            <person name="Sirota M."/>
            <person name="Sisneros N.B."/>
            <person name="Smith C.D."/>
            <person name="Smith T.F."/>
            <person name="Spieth J."/>
            <person name="Stage D.E."/>
            <person name="Stark A."/>
            <person name="Stephan W."/>
            <person name="Strausberg R.L."/>
            <person name="Strempel S."/>
            <person name="Sturgill D."/>
            <person name="Sutton G."/>
            <person name="Sutton G.G."/>
            <person name="Tao W."/>
            <person name="Teichmann S."/>
            <person name="Tobari Y.N."/>
            <person name="Tomimura Y."/>
            <person name="Tsolas J.M."/>
            <person name="Valente V.L."/>
            <person name="Venter E."/>
            <person name="Venter J.C."/>
            <person name="Vicario S."/>
            <person name="Vieira F.G."/>
            <person name="Vilella A.J."/>
            <person name="Villasante A."/>
            <person name="Walenz B."/>
            <person name="Wang J."/>
            <person name="Wasserman M."/>
            <person name="Watts T."/>
            <person name="Wilson D."/>
            <person name="Wilson R.K."/>
            <person name="Wing R.A."/>
            <person name="Wolfner M.F."/>
            <person name="Wong A."/>
            <person name="Wong G.K."/>
            <person name="Wu C.I."/>
            <person name="Wu G."/>
            <person name="Yamamoto D."/>
            <person name="Yang H.P."/>
            <person name="Yang S.P."/>
            <person name="Yorke J.A."/>
            <person name="Yoshida K."/>
            <person name="Zdobnov E."/>
            <person name="Zhang P."/>
            <person name="Zhang Y."/>
            <person name="Zimin A.V."/>
            <person name="Baldwin J."/>
            <person name="Abdouelleil A."/>
            <person name="Abdulkadir J."/>
            <person name="Abebe A."/>
            <person name="Abera B."/>
            <person name="Abreu J."/>
            <person name="Acer S.C."/>
            <person name="Aftuck L."/>
            <person name="Alexander A."/>
            <person name="An P."/>
            <person name="Anderson E."/>
            <person name="Anderson S."/>
            <person name="Arachi H."/>
            <person name="Azer M."/>
            <person name="Bachantsang P."/>
            <person name="Barry A."/>
            <person name="Bayul T."/>
            <person name="Berlin A."/>
            <person name="Bessette D."/>
            <person name="Bloom T."/>
            <person name="Blye J."/>
            <person name="Boguslavskiy L."/>
            <person name="Bonnet C."/>
            <person name="Boukhgalter B."/>
            <person name="Bourzgui I."/>
            <person name="Brown A."/>
            <person name="Cahill P."/>
            <person name="Channer S."/>
            <person name="Cheshatsang Y."/>
            <person name="Chuda L."/>
            <person name="Citroen M."/>
            <person name="Collymore A."/>
            <person name="Cooke P."/>
            <person name="Costello M."/>
            <person name="D'Aco K."/>
            <person name="Daza R."/>
            <person name="De Haan G."/>
            <person name="DeGray S."/>
            <person name="DeMaso C."/>
            <person name="Dhargay N."/>
            <person name="Dooley K."/>
            <person name="Dooley E."/>
            <person name="Doricent M."/>
            <person name="Dorje P."/>
            <person name="Dorjee K."/>
            <person name="Dupes A."/>
            <person name="Elong R."/>
            <person name="Falk J."/>
            <person name="Farina A."/>
            <person name="Faro S."/>
            <person name="Ferguson D."/>
            <person name="Fisher S."/>
            <person name="Foley C.D."/>
            <person name="Franke A."/>
            <person name="Friedrich D."/>
            <person name="Gadbois L."/>
            <person name="Gearin G."/>
            <person name="Gearin C.R."/>
            <person name="Giannoukos G."/>
            <person name="Goode T."/>
            <person name="Graham J."/>
            <person name="Grandbois E."/>
            <person name="Grewal S."/>
            <person name="Gyaltsen K."/>
            <person name="Hafez N."/>
            <person name="Hagos B."/>
            <person name="Hall J."/>
            <person name="Henson C."/>
            <person name="Hollinger A."/>
            <person name="Honan T."/>
            <person name="Huard M.D."/>
            <person name="Hughes L."/>
            <person name="Hurhula B."/>
            <person name="Husby M.E."/>
            <person name="Kamat A."/>
            <person name="Kanga B."/>
            <person name="Kashin S."/>
            <person name="Khazanovich D."/>
            <person name="Kisner P."/>
            <person name="Lance K."/>
            <person name="Lara M."/>
            <person name="Lee W."/>
            <person name="Lennon N."/>
            <person name="Letendre F."/>
            <person name="LeVine R."/>
            <person name="Lipovsky A."/>
            <person name="Liu X."/>
            <person name="Liu J."/>
            <person name="Liu S."/>
            <person name="Lokyitsang T."/>
            <person name="Lokyitsang Y."/>
            <person name="Lubonja R."/>
            <person name="Lui A."/>
            <person name="MacDonald P."/>
            <person name="Magnisalis V."/>
            <person name="Maru K."/>
            <person name="Matthews C."/>
            <person name="McCusker W."/>
            <person name="McDonough S."/>
            <person name="Mehta T."/>
            <person name="Meldrim J."/>
            <person name="Meneus L."/>
            <person name="Mihai O."/>
            <person name="Mihalev A."/>
            <person name="Mihova T."/>
            <person name="Mittelman R."/>
            <person name="Mlenga V."/>
            <person name="Montmayeur A."/>
            <person name="Mulrain L."/>
            <person name="Navidi A."/>
            <person name="Naylor J."/>
            <person name="Negash T."/>
            <person name="Nguyen T."/>
            <person name="Nguyen N."/>
            <person name="Nicol R."/>
            <person name="Norbu C."/>
            <person name="Norbu N."/>
            <person name="Novod N."/>
            <person name="O'Neill B."/>
            <person name="Osman S."/>
            <person name="Markiewicz E."/>
            <person name="Oyono O.L."/>
            <person name="Patti C."/>
            <person name="Phunkhang P."/>
            <person name="Pierre F."/>
            <person name="Priest M."/>
            <person name="Raghuraman S."/>
            <person name="Rege F."/>
            <person name="Reyes R."/>
            <person name="Rise C."/>
            <person name="Rogov P."/>
            <person name="Ross K."/>
            <person name="Ryan E."/>
            <person name="Settipalli S."/>
            <person name="Shea T."/>
            <person name="Sherpa N."/>
            <person name="Shi L."/>
            <person name="Shih D."/>
            <person name="Sparrow T."/>
            <person name="Spaulding J."/>
            <person name="Stalker J."/>
            <person name="Stange-Thomann N."/>
            <person name="Stavropoulos S."/>
            <person name="Stone C."/>
            <person name="Strader C."/>
            <person name="Tesfaye S."/>
            <person name="Thomson T."/>
            <person name="Thoulutsang Y."/>
            <person name="Thoulutsang D."/>
            <person name="Topham K."/>
            <person name="Topping I."/>
            <person name="Tsamla T."/>
            <person name="Vassiliev H."/>
            <person name="Vo A."/>
            <person name="Wangchuk T."/>
            <person name="Wangdi T."/>
            <person name="Weiand M."/>
            <person name="Wilkinson J."/>
            <person name="Wilson A."/>
            <person name="Yadav S."/>
            <person name="Young G."/>
            <person name="Yu Q."/>
            <person name="Zembek L."/>
            <person name="Zhong D."/>
            <person name="Zimmer A."/>
            <person name="Zwirko Z."/>
            <person name="Jaffe D.B."/>
            <person name="Alvarez P."/>
            <person name="Brockman W."/>
            <person name="Butler J."/>
            <person name="Chin C."/>
            <person name="Gnerre S."/>
            <person name="Grabherr M."/>
            <person name="Kleber M."/>
            <person name="Mauceli E."/>
            <person name="MacCallum I."/>
        </authorList>
    </citation>
    <scope>NUCLEOTIDE SEQUENCE [LARGE SCALE GENOMIC DNA]</scope>
    <source>
        <strain evidence="2">Rob3c / Tucson 14021-0248.25</strain>
    </source>
</reference>
<accession>B4IQL5</accession>
<proteinExistence type="predicted"/>
<dbReference type="HOGENOM" id="CLU_3056394_0_0_1"/>
<evidence type="ECO:0000313" key="2">
    <source>
        <dbReference type="Proteomes" id="UP000001292"/>
    </source>
</evidence>
<keyword evidence="2" id="KW-1185">Reference proteome</keyword>
<dbReference type="Proteomes" id="UP000001292">
    <property type="component" value="Unassembled WGS sequence"/>
</dbReference>